<evidence type="ECO:0000313" key="7">
    <source>
        <dbReference type="EMBL" id="QGA24983.1"/>
    </source>
</evidence>
<dbReference type="CDD" id="cd08977">
    <property type="entry name" value="SusD"/>
    <property type="match status" value="1"/>
</dbReference>
<evidence type="ECO:0000313" key="8">
    <source>
        <dbReference type="Proteomes" id="UP000326921"/>
    </source>
</evidence>
<evidence type="ECO:0000256" key="2">
    <source>
        <dbReference type="ARBA" id="ARBA00006275"/>
    </source>
</evidence>
<evidence type="ECO:0000256" key="1">
    <source>
        <dbReference type="ARBA" id="ARBA00004442"/>
    </source>
</evidence>
<name>A0A5Q0Q689_9SPHI</name>
<dbReference type="Pfam" id="PF07980">
    <property type="entry name" value="SusD_RagB"/>
    <property type="match status" value="1"/>
</dbReference>
<organism evidence="7 8">
    <name type="scientific">Sphingobacterium zhuxiongii</name>
    <dbReference type="NCBI Taxonomy" id="2662364"/>
    <lineage>
        <taxon>Bacteria</taxon>
        <taxon>Pseudomonadati</taxon>
        <taxon>Bacteroidota</taxon>
        <taxon>Sphingobacteriia</taxon>
        <taxon>Sphingobacteriales</taxon>
        <taxon>Sphingobacteriaceae</taxon>
        <taxon>Sphingobacterium</taxon>
    </lineage>
</organism>
<dbReference type="InterPro" id="IPR011990">
    <property type="entry name" value="TPR-like_helical_dom_sf"/>
</dbReference>
<keyword evidence="4" id="KW-0472">Membrane</keyword>
<evidence type="ECO:0000259" key="6">
    <source>
        <dbReference type="Pfam" id="PF07980"/>
    </source>
</evidence>
<dbReference type="KEGG" id="sphe:GFH32_00985"/>
<dbReference type="AlphaFoldDB" id="A0A5Q0Q689"/>
<evidence type="ECO:0000256" key="4">
    <source>
        <dbReference type="ARBA" id="ARBA00023136"/>
    </source>
</evidence>
<dbReference type="SUPFAM" id="SSF48452">
    <property type="entry name" value="TPR-like"/>
    <property type="match status" value="1"/>
</dbReference>
<proteinExistence type="inferred from homology"/>
<dbReference type="EMBL" id="CP045652">
    <property type="protein sequence ID" value="QGA24983.1"/>
    <property type="molecule type" value="Genomic_DNA"/>
</dbReference>
<evidence type="ECO:0000256" key="3">
    <source>
        <dbReference type="ARBA" id="ARBA00022729"/>
    </source>
</evidence>
<comment type="similarity">
    <text evidence="2">Belongs to the SusD family.</text>
</comment>
<protein>
    <submittedName>
        <fullName evidence="7">RagB/SusD family nutrient uptake outer membrane protein</fullName>
    </submittedName>
</protein>
<dbReference type="Gene3D" id="1.10.3780.10">
    <property type="entry name" value="SusD-like"/>
    <property type="match status" value="1"/>
</dbReference>
<keyword evidence="5" id="KW-0998">Cell outer membrane</keyword>
<dbReference type="Gene3D" id="1.25.40.390">
    <property type="match status" value="1"/>
</dbReference>
<dbReference type="PROSITE" id="PS51257">
    <property type="entry name" value="PROKAR_LIPOPROTEIN"/>
    <property type="match status" value="1"/>
</dbReference>
<accession>A0A5Q0Q689</accession>
<keyword evidence="8" id="KW-1185">Reference proteome</keyword>
<evidence type="ECO:0000256" key="5">
    <source>
        <dbReference type="ARBA" id="ARBA00023237"/>
    </source>
</evidence>
<gene>
    <name evidence="7" type="ORF">GFH32_00985</name>
</gene>
<keyword evidence="3" id="KW-0732">Signal</keyword>
<dbReference type="GO" id="GO:0009279">
    <property type="term" value="C:cell outer membrane"/>
    <property type="evidence" value="ECO:0007669"/>
    <property type="project" value="UniProtKB-SubCell"/>
</dbReference>
<reference evidence="7 8" key="1">
    <citation type="submission" date="2019-10" db="EMBL/GenBank/DDBJ databases">
        <authorList>
            <person name="Dong K."/>
        </authorList>
    </citation>
    <scope>NUCLEOTIDE SEQUENCE [LARGE SCALE GENOMIC DNA]</scope>
    <source>
        <strain evidence="8">dk4302</strain>
    </source>
</reference>
<dbReference type="RefSeq" id="WP_153509305.1">
    <property type="nucleotide sequence ID" value="NZ_CP045652.1"/>
</dbReference>
<feature type="domain" description="RagB/SusD" evidence="6">
    <location>
        <begin position="373"/>
        <end position="526"/>
    </location>
</feature>
<sequence length="526" mass="58377">MKRYIKNTIWGSMLILSVTSCSEDLLNLSPKNDITADQVYSTEQGYRESFLKVYGSLSMTSGGGEGASDLAGIDAGQSDFFRLYWNIQQLTSDETLCGWNDPGVPDMVYGMPDADNIMVKGLYTRCIYTITVANEFLRESTPEKLSARGIGNTAEIDAYRSEARFVRAYQYWVLLDLFGNPPFVTEDNLIGKVAPEQIQRADLFKYIEKELLEIEPLIKAAKQNEYGRADQGAVWTLLTRLYLNANVYTGAAKYTEAITYANKVINGGYALTSNYANLFLEDNNVTSKNEIIFSINYDGVKTRNYGGTTFLINSLINGEMTPVNYGVPTGGWGGNRSTKAVPTAFPDYSGKTDKRAMFFGDKLENDELGEFKDGLRVTKFKNVKSNGTPGASQGGTFSSLDFPLFRLADVYLMYAEAVLRGGTGGSTAQALGYFNQIRTRAYGNATGNASAITLDDILNERMRELYFEGYRRTDLIRFGKFTGSNYIWPWKGGVKDGRSIESFRALLPLPSSDVIANTNLTQNQGY</sequence>
<comment type="subcellular location">
    <subcellularLocation>
        <location evidence="1">Cell outer membrane</location>
    </subcellularLocation>
</comment>
<dbReference type="Gene3D" id="1.25.40.10">
    <property type="entry name" value="Tetratricopeptide repeat domain"/>
    <property type="match status" value="1"/>
</dbReference>
<dbReference type="Proteomes" id="UP000326921">
    <property type="component" value="Chromosome"/>
</dbReference>
<dbReference type="InterPro" id="IPR012944">
    <property type="entry name" value="SusD_RagB_dom"/>
</dbReference>